<sequence length="239" mass="26502">MAMKIGILICDDVNPALEPEHGSYKEMFSRLLHAVDDSIELAFYWVNHRQFPEDITECDAYITSGSKSGVMDNDPWINDMESLVQEIHQAHIPFIGICFGHQMLAKALGGEVSRAEVGWGVGTAVTKVFIPQPWMEPFQQQINLLVSHQDQVISMPDDGQVIAGNDFCPVSIMLVGKTSLGIQAHPEFCAPYSKALIEVRKDSIPKSVQEKGIASLKLPTDGLLVTQWMLNFICESLKS</sequence>
<evidence type="ECO:0000313" key="2">
    <source>
        <dbReference type="EMBL" id="CCO44798.1"/>
    </source>
</evidence>
<dbReference type="InterPro" id="IPR044992">
    <property type="entry name" value="ChyE-like"/>
</dbReference>
<dbReference type="SUPFAM" id="SSF52317">
    <property type="entry name" value="Class I glutamine amidotransferase-like"/>
    <property type="match status" value="1"/>
</dbReference>
<reference evidence="2 3" key="1">
    <citation type="journal article" date="2013" name="ISME J.">
        <title>Comparative genomics of pathogenic lineages of Vibrio nigripulchritudo identifies virulence-associated traits.</title>
        <authorList>
            <person name="Goudenege D."/>
            <person name="Labreuche Y."/>
            <person name="Krin E."/>
            <person name="Ansquer D."/>
            <person name="Mangenot S."/>
            <person name="Calteau A."/>
            <person name="Medigue C."/>
            <person name="Mazel D."/>
            <person name="Polz M.F."/>
            <person name="Le Roux F."/>
        </authorList>
    </citation>
    <scope>NUCLEOTIDE SEQUENCE [LARGE SCALE GENOMIC DNA]</scope>
    <source>
        <strain evidence="2 3">SOn1</strain>
    </source>
</reference>
<proteinExistence type="predicted"/>
<comment type="caution">
    <text evidence="2">The sequence shown here is derived from an EMBL/GenBank/DDBJ whole genome shotgun (WGS) entry which is preliminary data.</text>
</comment>
<dbReference type="GO" id="GO:0005829">
    <property type="term" value="C:cytosol"/>
    <property type="evidence" value="ECO:0007669"/>
    <property type="project" value="TreeGrafter"/>
</dbReference>
<dbReference type="EMBL" id="CAOF01000031">
    <property type="protein sequence ID" value="CCO44798.1"/>
    <property type="molecule type" value="Genomic_DNA"/>
</dbReference>
<feature type="domain" description="Glutamine amidotransferase" evidence="1">
    <location>
        <begin position="23"/>
        <end position="188"/>
    </location>
</feature>
<dbReference type="Proteomes" id="UP000018211">
    <property type="component" value="Unassembled WGS sequence"/>
</dbReference>
<dbReference type="Pfam" id="PF00117">
    <property type="entry name" value="GATase"/>
    <property type="match status" value="1"/>
</dbReference>
<dbReference type="InterPro" id="IPR017926">
    <property type="entry name" value="GATASE"/>
</dbReference>
<dbReference type="AlphaFoldDB" id="A0AAV2VJB2"/>
<gene>
    <name evidence="2" type="ORF">VIBNISOn1_1260033</name>
</gene>
<name>A0AAV2VJB2_9VIBR</name>
<dbReference type="PROSITE" id="PS51273">
    <property type="entry name" value="GATASE_TYPE_1"/>
    <property type="match status" value="1"/>
</dbReference>
<protein>
    <submittedName>
        <fullName evidence="2">GMP synthase-Glutamine amidotransferase</fullName>
    </submittedName>
</protein>
<accession>A0AAV2VJB2</accession>
<dbReference type="Gene3D" id="3.40.50.880">
    <property type="match status" value="1"/>
</dbReference>
<dbReference type="CDD" id="cd01741">
    <property type="entry name" value="GATase1_1"/>
    <property type="match status" value="1"/>
</dbReference>
<dbReference type="PANTHER" id="PTHR42695:SF5">
    <property type="entry name" value="GLUTAMINE AMIDOTRANSFERASE YLR126C-RELATED"/>
    <property type="match status" value="1"/>
</dbReference>
<dbReference type="InterPro" id="IPR029062">
    <property type="entry name" value="Class_I_gatase-like"/>
</dbReference>
<organism evidence="2 3">
    <name type="scientific">Vibrio nigripulchritudo SOn1</name>
    <dbReference type="NCBI Taxonomy" id="1238450"/>
    <lineage>
        <taxon>Bacteria</taxon>
        <taxon>Pseudomonadati</taxon>
        <taxon>Pseudomonadota</taxon>
        <taxon>Gammaproteobacteria</taxon>
        <taxon>Vibrionales</taxon>
        <taxon>Vibrionaceae</taxon>
        <taxon>Vibrio</taxon>
    </lineage>
</organism>
<evidence type="ECO:0000313" key="3">
    <source>
        <dbReference type="Proteomes" id="UP000018211"/>
    </source>
</evidence>
<evidence type="ECO:0000259" key="1">
    <source>
        <dbReference type="Pfam" id="PF00117"/>
    </source>
</evidence>
<dbReference type="PANTHER" id="PTHR42695">
    <property type="entry name" value="GLUTAMINE AMIDOTRANSFERASE YLR126C-RELATED"/>
    <property type="match status" value="1"/>
</dbReference>